<reference evidence="2" key="1">
    <citation type="submission" date="2017-03" db="EMBL/GenBank/DDBJ databases">
        <title>Phytopthora megakarya and P. palmivora, two closely related causual agents of cacao black pod achieved similar genome size and gene model numbers by different mechanisms.</title>
        <authorList>
            <person name="Ali S."/>
            <person name="Shao J."/>
            <person name="Larry D.J."/>
            <person name="Kronmiller B."/>
            <person name="Shen D."/>
            <person name="Strem M.D."/>
            <person name="Melnick R.L."/>
            <person name="Guiltinan M.J."/>
            <person name="Tyler B.M."/>
            <person name="Meinhardt L.W."/>
            <person name="Bailey B.A."/>
        </authorList>
    </citation>
    <scope>NUCLEOTIDE SEQUENCE [LARGE SCALE GENOMIC DNA]</scope>
    <source>
        <strain evidence="2">zdho120</strain>
    </source>
</reference>
<organism evidence="1 2">
    <name type="scientific">Phytophthora megakarya</name>
    <dbReference type="NCBI Taxonomy" id="4795"/>
    <lineage>
        <taxon>Eukaryota</taxon>
        <taxon>Sar</taxon>
        <taxon>Stramenopiles</taxon>
        <taxon>Oomycota</taxon>
        <taxon>Peronosporomycetes</taxon>
        <taxon>Peronosporales</taxon>
        <taxon>Peronosporaceae</taxon>
        <taxon>Phytophthora</taxon>
    </lineage>
</organism>
<dbReference type="Proteomes" id="UP000198211">
    <property type="component" value="Unassembled WGS sequence"/>
</dbReference>
<protein>
    <submittedName>
        <fullName evidence="1">Uncharacterized protein</fullName>
    </submittedName>
</protein>
<keyword evidence="2" id="KW-1185">Reference proteome</keyword>
<name>A0A225WSS6_9STRA</name>
<accession>A0A225WSS6</accession>
<gene>
    <name evidence="1" type="ORF">PHMEG_0004900</name>
</gene>
<evidence type="ECO:0000313" key="1">
    <source>
        <dbReference type="EMBL" id="OWZ20652.1"/>
    </source>
</evidence>
<proteinExistence type="predicted"/>
<dbReference type="EMBL" id="NBNE01000302">
    <property type="protein sequence ID" value="OWZ20652.1"/>
    <property type="molecule type" value="Genomic_DNA"/>
</dbReference>
<evidence type="ECO:0000313" key="2">
    <source>
        <dbReference type="Proteomes" id="UP000198211"/>
    </source>
</evidence>
<dbReference type="AlphaFoldDB" id="A0A225WSS6"/>
<comment type="caution">
    <text evidence="1">The sequence shown here is derived from an EMBL/GenBank/DDBJ whole genome shotgun (WGS) entry which is preliminary data.</text>
</comment>
<sequence length="83" mass="8868">MTSKSPFLAAYISGVSPQESETLTSAPHSTRILTTFKFPFLQTAFISAVFPIQCTASTSAPASMRNRTTARFPSPAALIRAVS</sequence>